<comment type="caution">
    <text evidence="1">The sequence shown here is derived from an EMBL/GenBank/DDBJ whole genome shotgun (WGS) entry which is preliminary data.</text>
</comment>
<dbReference type="InterPro" id="IPR046297">
    <property type="entry name" value="DUF6334"/>
</dbReference>
<dbReference type="AlphaFoldDB" id="A0A8J7CX29"/>
<gene>
    <name evidence="1" type="ORF">IQ276_05430</name>
</gene>
<dbReference type="Pfam" id="PF19860">
    <property type="entry name" value="DUF6334"/>
    <property type="match status" value="1"/>
</dbReference>
<reference evidence="1" key="1">
    <citation type="submission" date="2020-10" db="EMBL/GenBank/DDBJ databases">
        <authorList>
            <person name="Castelo-Branco R."/>
            <person name="Eusebio N."/>
            <person name="Adriana R."/>
            <person name="Vieira A."/>
            <person name="Brugerolle De Fraissinette N."/>
            <person name="Rezende De Castro R."/>
            <person name="Schneider M.P."/>
            <person name="Vasconcelos V."/>
            <person name="Leao P.N."/>
        </authorList>
    </citation>
    <scope>NUCLEOTIDE SEQUENCE</scope>
    <source>
        <strain evidence="1">LEGE 12446</strain>
    </source>
</reference>
<dbReference type="Proteomes" id="UP000622533">
    <property type="component" value="Unassembled WGS sequence"/>
</dbReference>
<accession>A0A8J7CX29</accession>
<protein>
    <submittedName>
        <fullName evidence="1">Uncharacterized protein</fullName>
    </submittedName>
</protein>
<dbReference type="EMBL" id="JADEXS010000046">
    <property type="protein sequence ID" value="MBE9021918.1"/>
    <property type="molecule type" value="Genomic_DNA"/>
</dbReference>
<name>A0A8J7CX29_DESMC</name>
<evidence type="ECO:0000313" key="1">
    <source>
        <dbReference type="EMBL" id="MBE9021918.1"/>
    </source>
</evidence>
<keyword evidence="2" id="KW-1185">Reference proteome</keyword>
<sequence>MAINEFPIGQRLIGVSTISDVEYDGDELCLDEVNLYLEDTEQKITVVTLLPIADTDEIKVIIEEAIKKNNQVSAKSYNLLYTSLPLYVKLMSVWVCENVQGYQDQVIFAFESLHPTITFLAEGSVIKVFMHEQVYKKENELTKAIIEATEDLVMEMKNASMNLTEVAENSPNQSKIVE</sequence>
<proteinExistence type="predicted"/>
<dbReference type="RefSeq" id="WP_193914273.1">
    <property type="nucleotide sequence ID" value="NZ_JADEXS020000001.1"/>
</dbReference>
<organism evidence="1 2">
    <name type="scientific">Desmonostoc muscorum LEGE 12446</name>
    <dbReference type="NCBI Taxonomy" id="1828758"/>
    <lineage>
        <taxon>Bacteria</taxon>
        <taxon>Bacillati</taxon>
        <taxon>Cyanobacteriota</taxon>
        <taxon>Cyanophyceae</taxon>
        <taxon>Nostocales</taxon>
        <taxon>Nostocaceae</taxon>
        <taxon>Desmonostoc</taxon>
    </lineage>
</organism>
<evidence type="ECO:0000313" key="2">
    <source>
        <dbReference type="Proteomes" id="UP000622533"/>
    </source>
</evidence>